<evidence type="ECO:0000313" key="5">
    <source>
        <dbReference type="Proteomes" id="UP001049518"/>
    </source>
</evidence>
<gene>
    <name evidence="4" type="ORF">AGRA3207_002198</name>
</gene>
<feature type="chain" id="PRO_5045384296" evidence="2">
    <location>
        <begin position="33"/>
        <end position="323"/>
    </location>
</feature>
<keyword evidence="1 2" id="KW-0732">Signal</keyword>
<dbReference type="Gene3D" id="3.40.190.10">
    <property type="entry name" value="Periplasmic binding protein-like II"/>
    <property type="match status" value="2"/>
</dbReference>
<organism evidence="4 5">
    <name type="scientific">Actinomadura graeca</name>
    <dbReference type="NCBI Taxonomy" id="2750812"/>
    <lineage>
        <taxon>Bacteria</taxon>
        <taxon>Bacillati</taxon>
        <taxon>Actinomycetota</taxon>
        <taxon>Actinomycetes</taxon>
        <taxon>Streptosporangiales</taxon>
        <taxon>Thermomonosporaceae</taxon>
        <taxon>Actinomadura</taxon>
    </lineage>
</organism>
<dbReference type="Pfam" id="PF00497">
    <property type="entry name" value="SBP_bac_3"/>
    <property type="match status" value="1"/>
</dbReference>
<sequence length="323" mass="33711">MHTPTSTHPNLRRHLPLAAALSLCTAAALLSACGTPDDDAPGAKTGQGAVNLTVDKALQAKLPPDLRAKGSVDVAAVSDYPPLSFSGEGSTTIVGFNIDFLNAAGRLLGLTFNPKDTSFDSLIPSLQSGRVVLASGGATDTLEAEKATILVDYLKTGAQLSVKPGNPKKITSLDAACGQKVATLAGSVRYMTALQAATKKCQDSGKPPIQISTFKTADQGMLALTSGRVDAKFDSSIAAAYRIEVGQKIELAGPAYLQTHIGFQVAKGRMPLALALQDTFQKLIDNGTYKTLLDKWKIRGAVDRIEINATSKTASPTPTTSEG</sequence>
<reference evidence="4" key="1">
    <citation type="submission" date="2020-07" db="EMBL/GenBank/DDBJ databases">
        <authorList>
            <person name="Tarantini F.S."/>
            <person name="Hong K.W."/>
            <person name="Chan K.G."/>
        </authorList>
    </citation>
    <scope>NUCLEOTIDE SEQUENCE</scope>
    <source>
        <strain evidence="4">32-07</strain>
    </source>
</reference>
<dbReference type="EMBL" id="CP059572">
    <property type="protein sequence ID" value="QXJ21353.1"/>
    <property type="molecule type" value="Genomic_DNA"/>
</dbReference>
<dbReference type="PANTHER" id="PTHR35936">
    <property type="entry name" value="MEMBRANE-BOUND LYTIC MUREIN TRANSGLYCOSYLASE F"/>
    <property type="match status" value="1"/>
</dbReference>
<evidence type="ECO:0000259" key="3">
    <source>
        <dbReference type="SMART" id="SM00062"/>
    </source>
</evidence>
<dbReference type="Proteomes" id="UP001049518">
    <property type="component" value="Chromosome"/>
</dbReference>
<evidence type="ECO:0000313" key="4">
    <source>
        <dbReference type="EMBL" id="QXJ21353.1"/>
    </source>
</evidence>
<protein>
    <submittedName>
        <fullName evidence="4">ABC transporter substrate-binding protein</fullName>
    </submittedName>
</protein>
<dbReference type="SMART" id="SM00062">
    <property type="entry name" value="PBPb"/>
    <property type="match status" value="1"/>
</dbReference>
<accession>A0ABX8QX65</accession>
<dbReference type="InterPro" id="IPR001638">
    <property type="entry name" value="Solute-binding_3/MltF_N"/>
</dbReference>
<evidence type="ECO:0000256" key="1">
    <source>
        <dbReference type="ARBA" id="ARBA00022729"/>
    </source>
</evidence>
<keyword evidence="5" id="KW-1185">Reference proteome</keyword>
<evidence type="ECO:0000256" key="2">
    <source>
        <dbReference type="SAM" id="SignalP"/>
    </source>
</evidence>
<name>A0ABX8QX65_9ACTN</name>
<feature type="signal peptide" evidence="2">
    <location>
        <begin position="1"/>
        <end position="32"/>
    </location>
</feature>
<proteinExistence type="predicted"/>
<dbReference type="RefSeq" id="WP_231334498.1">
    <property type="nucleotide sequence ID" value="NZ_CP059572.1"/>
</dbReference>
<dbReference type="PANTHER" id="PTHR35936:SF17">
    <property type="entry name" value="ARGININE-BINDING EXTRACELLULAR PROTEIN ARTP"/>
    <property type="match status" value="1"/>
</dbReference>
<feature type="domain" description="Solute-binding protein family 3/N-terminal" evidence="3">
    <location>
        <begin position="71"/>
        <end position="299"/>
    </location>
</feature>
<dbReference type="SUPFAM" id="SSF53850">
    <property type="entry name" value="Periplasmic binding protein-like II"/>
    <property type="match status" value="1"/>
</dbReference>
<dbReference type="CDD" id="cd01004">
    <property type="entry name" value="PBP2_MidA_like"/>
    <property type="match status" value="1"/>
</dbReference>